<protein>
    <recommendedName>
        <fullName evidence="3">Secreted protein</fullName>
    </recommendedName>
</protein>
<comment type="caution">
    <text evidence="1">The sequence shown here is derived from an EMBL/GenBank/DDBJ whole genome shotgun (WGS) entry which is preliminary data.</text>
</comment>
<dbReference type="Proteomes" id="UP000735302">
    <property type="component" value="Unassembled WGS sequence"/>
</dbReference>
<evidence type="ECO:0000313" key="1">
    <source>
        <dbReference type="EMBL" id="GFN85194.1"/>
    </source>
</evidence>
<evidence type="ECO:0000313" key="2">
    <source>
        <dbReference type="Proteomes" id="UP000735302"/>
    </source>
</evidence>
<name>A0AAV3YRX3_9GAST</name>
<accession>A0AAV3YRX3</accession>
<sequence>MYSLIALANSAVWVRSLVVPYSFSLRVMGSRQNECLRVVKFREVCKICSADWDPCPPWQMGVPPIFSEAVMPCSQLEDDGLLLSVQSVVLT</sequence>
<reference evidence="1 2" key="1">
    <citation type="journal article" date="2021" name="Elife">
        <title>Chloroplast acquisition without the gene transfer in kleptoplastic sea slugs, Plakobranchus ocellatus.</title>
        <authorList>
            <person name="Maeda T."/>
            <person name="Takahashi S."/>
            <person name="Yoshida T."/>
            <person name="Shimamura S."/>
            <person name="Takaki Y."/>
            <person name="Nagai Y."/>
            <person name="Toyoda A."/>
            <person name="Suzuki Y."/>
            <person name="Arimoto A."/>
            <person name="Ishii H."/>
            <person name="Satoh N."/>
            <person name="Nishiyama T."/>
            <person name="Hasebe M."/>
            <person name="Maruyama T."/>
            <person name="Minagawa J."/>
            <person name="Obokata J."/>
            <person name="Shigenobu S."/>
        </authorList>
    </citation>
    <scope>NUCLEOTIDE SEQUENCE [LARGE SCALE GENOMIC DNA]</scope>
</reference>
<dbReference type="AlphaFoldDB" id="A0AAV3YRX3"/>
<dbReference type="EMBL" id="BLXT01001388">
    <property type="protein sequence ID" value="GFN85194.1"/>
    <property type="molecule type" value="Genomic_DNA"/>
</dbReference>
<gene>
    <name evidence="1" type="ORF">PoB_001170000</name>
</gene>
<evidence type="ECO:0008006" key="3">
    <source>
        <dbReference type="Google" id="ProtNLM"/>
    </source>
</evidence>
<organism evidence="1 2">
    <name type="scientific">Plakobranchus ocellatus</name>
    <dbReference type="NCBI Taxonomy" id="259542"/>
    <lineage>
        <taxon>Eukaryota</taxon>
        <taxon>Metazoa</taxon>
        <taxon>Spiralia</taxon>
        <taxon>Lophotrochozoa</taxon>
        <taxon>Mollusca</taxon>
        <taxon>Gastropoda</taxon>
        <taxon>Heterobranchia</taxon>
        <taxon>Euthyneura</taxon>
        <taxon>Panpulmonata</taxon>
        <taxon>Sacoglossa</taxon>
        <taxon>Placobranchoidea</taxon>
        <taxon>Plakobranchidae</taxon>
        <taxon>Plakobranchus</taxon>
    </lineage>
</organism>
<proteinExistence type="predicted"/>
<keyword evidence="2" id="KW-1185">Reference proteome</keyword>